<dbReference type="SUPFAM" id="SSF47413">
    <property type="entry name" value="lambda repressor-like DNA-binding domains"/>
    <property type="match status" value="1"/>
</dbReference>
<evidence type="ECO:0000259" key="5">
    <source>
        <dbReference type="PROSITE" id="PS50943"/>
    </source>
</evidence>
<organism evidence="6 7">
    <name type="scientific">Phytohabitans houttuyneae</name>
    <dbReference type="NCBI Taxonomy" id="1076126"/>
    <lineage>
        <taxon>Bacteria</taxon>
        <taxon>Bacillati</taxon>
        <taxon>Actinomycetota</taxon>
        <taxon>Actinomycetes</taxon>
        <taxon>Micromonosporales</taxon>
        <taxon>Micromonosporaceae</taxon>
    </lineage>
</organism>
<dbReference type="PRINTS" id="PR00036">
    <property type="entry name" value="HTHLACI"/>
</dbReference>
<dbReference type="Gene3D" id="1.10.260.40">
    <property type="entry name" value="lambda repressor-like DNA-binding domains"/>
    <property type="match status" value="1"/>
</dbReference>
<dbReference type="CDD" id="cd01392">
    <property type="entry name" value="HTH_LacI"/>
    <property type="match status" value="1"/>
</dbReference>
<dbReference type="Pfam" id="PF00356">
    <property type="entry name" value="LacI"/>
    <property type="match status" value="1"/>
</dbReference>
<dbReference type="AlphaFoldDB" id="A0A6V8KCG6"/>
<accession>A0A6V8KCG6</accession>
<dbReference type="InterPro" id="IPR001761">
    <property type="entry name" value="Peripla_BP/Lac1_sug-bd_dom"/>
</dbReference>
<dbReference type="Gene3D" id="3.40.50.2300">
    <property type="match status" value="2"/>
</dbReference>
<dbReference type="InterPro" id="IPR028082">
    <property type="entry name" value="Peripla_BP_I"/>
</dbReference>
<dbReference type="PANTHER" id="PTHR30146">
    <property type="entry name" value="LACI-RELATED TRANSCRIPTIONAL REPRESSOR"/>
    <property type="match status" value="1"/>
</dbReference>
<dbReference type="InterPro" id="IPR001387">
    <property type="entry name" value="Cro/C1-type_HTH"/>
</dbReference>
<keyword evidence="3" id="KW-0804">Transcription</keyword>
<evidence type="ECO:0000256" key="3">
    <source>
        <dbReference type="ARBA" id="ARBA00023163"/>
    </source>
</evidence>
<evidence type="ECO:0000313" key="6">
    <source>
        <dbReference type="EMBL" id="GFJ78445.1"/>
    </source>
</evidence>
<dbReference type="PROSITE" id="PS50943">
    <property type="entry name" value="HTH_CROC1"/>
    <property type="match status" value="1"/>
</dbReference>
<reference evidence="6 7" key="2">
    <citation type="submission" date="2020-03" db="EMBL/GenBank/DDBJ databases">
        <authorList>
            <person name="Ichikawa N."/>
            <person name="Kimura A."/>
            <person name="Kitahashi Y."/>
            <person name="Uohara A."/>
        </authorList>
    </citation>
    <scope>NUCLEOTIDE SEQUENCE [LARGE SCALE GENOMIC DNA]</scope>
    <source>
        <strain evidence="6 7">NBRC 108639</strain>
    </source>
</reference>
<dbReference type="Pfam" id="PF00532">
    <property type="entry name" value="Peripla_BP_1"/>
    <property type="match status" value="1"/>
</dbReference>
<evidence type="ECO:0000256" key="1">
    <source>
        <dbReference type="ARBA" id="ARBA00023015"/>
    </source>
</evidence>
<feature type="domain" description="HTH cro/C1-type" evidence="5">
    <location>
        <begin position="9"/>
        <end position="32"/>
    </location>
</feature>
<name>A0A6V8KCG6_9ACTN</name>
<gene>
    <name evidence="6" type="ORF">Phou_026250</name>
</gene>
<dbReference type="SUPFAM" id="SSF53822">
    <property type="entry name" value="Periplasmic binding protein-like I"/>
    <property type="match status" value="1"/>
</dbReference>
<sequence>MTSARERPTLEEVARRAGVSRATVSRVVNGSTTVALPIQEAVRRAVRELGYVPNLAARTLVTQRTDSIALVLPETATRVFSDDPLFPGIVRGVSQELEAADRQLVLMMAGSAASHDRIERYAMGRHVDGVMFASMHGMDPLPGALARIGMPSVCSGRPLGRAAVPYVDIDHLAGVASAVRHLLDAGRQRIATIAGPQDMVAGIERLAGYRDALRGSDRRSIVAVGDFTRESGAVAMRHLLDDDPKLDAVFVASDLMADGALRTLREAGRRVPDDVAVIGFDDAEFASYTDPRSPRCASRSSRSAARWCGSSCDSPKVNRSKTPSSCRRTWWSGTAHEDAAGPEPGGVLFTRIRYQQVGVVLQRRPAAATTMARAWLSVAPVWIRRRASTSPCRTTAWNWTAPFRFSLIRTAPSPAKSVPTTVRVARRFGSPMMSTVVQLGRTSRRSSMCRAAHVGAYRLTCSRTYRSSSRLTLRLRLATRWSSAVV</sequence>
<dbReference type="InterPro" id="IPR000843">
    <property type="entry name" value="HTH_LacI"/>
</dbReference>
<dbReference type="Proteomes" id="UP000482800">
    <property type="component" value="Unassembled WGS sequence"/>
</dbReference>
<comment type="caution">
    <text evidence="6">The sequence shown here is derived from an EMBL/GenBank/DDBJ whole genome shotgun (WGS) entry which is preliminary data.</text>
</comment>
<evidence type="ECO:0000259" key="4">
    <source>
        <dbReference type="PROSITE" id="PS50932"/>
    </source>
</evidence>
<keyword evidence="1" id="KW-0805">Transcription regulation</keyword>
<dbReference type="InterPro" id="IPR010982">
    <property type="entry name" value="Lambda_DNA-bd_dom_sf"/>
</dbReference>
<evidence type="ECO:0000256" key="2">
    <source>
        <dbReference type="ARBA" id="ARBA00023125"/>
    </source>
</evidence>
<evidence type="ECO:0000313" key="7">
    <source>
        <dbReference type="Proteomes" id="UP000482800"/>
    </source>
</evidence>
<dbReference type="GO" id="GO:0003700">
    <property type="term" value="F:DNA-binding transcription factor activity"/>
    <property type="evidence" value="ECO:0007669"/>
    <property type="project" value="TreeGrafter"/>
</dbReference>
<dbReference type="CDD" id="cd06267">
    <property type="entry name" value="PBP1_LacI_sugar_binding-like"/>
    <property type="match status" value="1"/>
</dbReference>
<keyword evidence="7" id="KW-1185">Reference proteome</keyword>
<keyword evidence="2" id="KW-0238">DNA-binding</keyword>
<dbReference type="PROSITE" id="PS00356">
    <property type="entry name" value="HTH_LACI_1"/>
    <property type="match status" value="1"/>
</dbReference>
<dbReference type="PROSITE" id="PS50932">
    <property type="entry name" value="HTH_LACI_2"/>
    <property type="match status" value="1"/>
</dbReference>
<reference evidence="6 7" key="1">
    <citation type="submission" date="2020-03" db="EMBL/GenBank/DDBJ databases">
        <title>Whole genome shotgun sequence of Phytohabitans houttuyneae NBRC 108639.</title>
        <authorList>
            <person name="Komaki H."/>
            <person name="Tamura T."/>
        </authorList>
    </citation>
    <scope>NUCLEOTIDE SEQUENCE [LARGE SCALE GENOMIC DNA]</scope>
    <source>
        <strain evidence="6 7">NBRC 108639</strain>
    </source>
</reference>
<feature type="domain" description="HTH lacI-type" evidence="4">
    <location>
        <begin position="8"/>
        <end position="62"/>
    </location>
</feature>
<dbReference type="GO" id="GO:0000976">
    <property type="term" value="F:transcription cis-regulatory region binding"/>
    <property type="evidence" value="ECO:0007669"/>
    <property type="project" value="TreeGrafter"/>
</dbReference>
<dbReference type="EMBL" id="BLPF01000001">
    <property type="protein sequence ID" value="GFJ78445.1"/>
    <property type="molecule type" value="Genomic_DNA"/>
</dbReference>
<dbReference type="SMART" id="SM00354">
    <property type="entry name" value="HTH_LACI"/>
    <property type="match status" value="1"/>
</dbReference>
<proteinExistence type="predicted"/>
<dbReference type="PANTHER" id="PTHR30146:SF109">
    <property type="entry name" value="HTH-TYPE TRANSCRIPTIONAL REGULATOR GALS"/>
    <property type="match status" value="1"/>
</dbReference>
<protein>
    <submittedName>
        <fullName evidence="6">Uncharacterized protein</fullName>
    </submittedName>
</protein>